<feature type="region of interest" description="Disordered" evidence="3">
    <location>
        <begin position="1"/>
        <end position="448"/>
    </location>
</feature>
<keyword evidence="5" id="KW-1185">Reference proteome</keyword>
<dbReference type="SUPFAM" id="SSF52058">
    <property type="entry name" value="L domain-like"/>
    <property type="match status" value="1"/>
</dbReference>
<name>A0A086T7V8_HAPC1</name>
<dbReference type="HOGENOM" id="CLU_007408_0_0_1"/>
<feature type="region of interest" description="Disordered" evidence="3">
    <location>
        <begin position="897"/>
        <end position="943"/>
    </location>
</feature>
<keyword evidence="2" id="KW-0677">Repeat</keyword>
<dbReference type="STRING" id="857340.A0A086T7V8"/>
<dbReference type="InterPro" id="IPR050216">
    <property type="entry name" value="LRR_domain-containing"/>
</dbReference>
<dbReference type="Proteomes" id="UP000029964">
    <property type="component" value="Unassembled WGS sequence"/>
</dbReference>
<dbReference type="SMART" id="SM00364">
    <property type="entry name" value="LRR_BAC"/>
    <property type="match status" value="6"/>
</dbReference>
<feature type="compositionally biased region" description="Basic and acidic residues" evidence="3">
    <location>
        <begin position="902"/>
        <end position="914"/>
    </location>
</feature>
<dbReference type="InterPro" id="IPR032675">
    <property type="entry name" value="LRR_dom_sf"/>
</dbReference>
<evidence type="ECO:0000256" key="1">
    <source>
        <dbReference type="ARBA" id="ARBA00022614"/>
    </source>
</evidence>
<evidence type="ECO:0000313" key="5">
    <source>
        <dbReference type="Proteomes" id="UP000029964"/>
    </source>
</evidence>
<comment type="caution">
    <text evidence="4">The sequence shown here is derived from an EMBL/GenBank/DDBJ whole genome shotgun (WGS) entry which is preliminary data.</text>
</comment>
<dbReference type="Gene3D" id="3.80.10.10">
    <property type="entry name" value="Ribonuclease Inhibitor"/>
    <property type="match status" value="4"/>
</dbReference>
<evidence type="ECO:0000313" key="4">
    <source>
        <dbReference type="EMBL" id="KFH45440.1"/>
    </source>
</evidence>
<feature type="compositionally biased region" description="Polar residues" evidence="3">
    <location>
        <begin position="402"/>
        <end position="425"/>
    </location>
</feature>
<dbReference type="InterPro" id="IPR001611">
    <property type="entry name" value="Leu-rich_rpt"/>
</dbReference>
<dbReference type="AlphaFoldDB" id="A0A086T7V8"/>
<dbReference type="SUPFAM" id="SSF52075">
    <property type="entry name" value="Outer arm dynein light chain 1"/>
    <property type="match status" value="1"/>
</dbReference>
<gene>
    <name evidence="4" type="ORF">ACRE_037790</name>
</gene>
<dbReference type="InterPro" id="IPR003591">
    <property type="entry name" value="Leu-rich_rpt_typical-subtyp"/>
</dbReference>
<feature type="compositionally biased region" description="Polar residues" evidence="3">
    <location>
        <begin position="80"/>
        <end position="94"/>
    </location>
</feature>
<dbReference type="EMBL" id="JPKY01000032">
    <property type="protein sequence ID" value="KFH45440.1"/>
    <property type="molecule type" value="Genomic_DNA"/>
</dbReference>
<evidence type="ECO:0000256" key="2">
    <source>
        <dbReference type="ARBA" id="ARBA00022737"/>
    </source>
</evidence>
<feature type="compositionally biased region" description="Basic and acidic residues" evidence="3">
    <location>
        <begin position="56"/>
        <end position="67"/>
    </location>
</feature>
<accession>A0A086T7V8</accession>
<evidence type="ECO:0000256" key="3">
    <source>
        <dbReference type="SAM" id="MobiDB-lite"/>
    </source>
</evidence>
<reference evidence="5" key="1">
    <citation type="journal article" date="2014" name="Genome Announc.">
        <title>Genome sequence and annotation of Acremonium chrysogenum, producer of the beta-lactam antibiotic cephalosporin C.</title>
        <authorList>
            <person name="Terfehr D."/>
            <person name="Dahlmann T.A."/>
            <person name="Specht T."/>
            <person name="Zadra I."/>
            <person name="Kuernsteiner H."/>
            <person name="Kueck U."/>
        </authorList>
    </citation>
    <scope>NUCLEOTIDE SEQUENCE [LARGE SCALE GENOMIC DNA]</scope>
    <source>
        <strain evidence="5">ATCC 11550 / CBS 779.69 / DSM 880 / IAM 14645 / JCM 23072 / IMI 49137</strain>
    </source>
</reference>
<feature type="compositionally biased region" description="Polar residues" evidence="3">
    <location>
        <begin position="326"/>
        <end position="348"/>
    </location>
</feature>
<protein>
    <submittedName>
        <fullName evidence="4">Leucine-rich repeat-containing protein-like protein</fullName>
    </submittedName>
</protein>
<dbReference type="PANTHER" id="PTHR48051:SF27">
    <property type="entry name" value="LEUCINE-RICH REPEAT-CONTAINING PROTEIN 40"/>
    <property type="match status" value="1"/>
</dbReference>
<sequence length="1180" mass="126914">MENTPNRSSGIPRPSKLPVARPVSGIPKPTSTPTLPRPTSTIRPSASRDSLSSSRAGEREPSEESRNPRLRHSVSRDLLHSSTLSQGRNSRLRTSASRDQLLSRRSSRESFSKPPPPVSGILGAGAPSTPHRRRASNAPLDPPSEQDDAPTDTNPSDTDDVLFKRRLTLTRRPSEVFSGAAFAEATGSGNESAITDDAAAYQPVRGTPMKSRPSLSERTMETLAHIPSSPALSKKPSSFFDQGRPASRGGASRPGSSYTNDSPRRIPSRAGSRPGSSAGNDEPSFRASSNTFKAPLSTIEGTPRTRTSMGPPAAKTPVVRKAASRPSLTSASKLPSTSMVTPADNRSPSPVKKSYGALPAKSGSKTVAARPSKPRASVGGLFKKPSLPSIDLAAANGDTRKSSIGSAQLSTATWDGTIRSNTPAKSASKAPADVDDSPGTAYRKSSAALRDQIAKAKAAKRAAAKQSSGAATAAENDAPIVPSDDGFDFGVGYDDPFGLRKGENPKKKVLQQRVSAARSSGRLNIAALGLKEMPVEVMKMYDLESIGTNDGSWAESVDLTRLVAADNELERLDDFIFPDTDPASYGDYDSGAVNIFGGLETMDLHGNLLVEVPLGFRRLGHVTSLNLSSNRLQNNCLDTISQMTSLRDLKLAKNLFFGPINSELSNLTSLEILDLHGNNVSALPPNVDNMSRLRILNLSENSFESLPFGDLAKLPLTELLVKKNKLSGTLIEDDVDALPELQTLDASANQLTRLVPLGAAISLPVLHALSLSMNRLQGLPDMTTWTSLLTLTVDENNISGIPNSFTTLEKLRHADFSSNDIRVVPPEIARMDNLTMIRLSGNPLRDKKFVSLPTDQLKDILAARLEPPPPYQETGAATQRPEIPEFLADAKAEMLAQGTAPPKDEAAYDSRSDMDDFATPPTSAPHSPARSRAGTVSSLRSRSQTLSNQIWPVKQGGILDRSRTESSSLHPVVSSRVAAENRIKQVMLHHNLFPSVPNSLSFFAETLAVLSLAHNQLVGETYLSEDMDFPALRELNLSSNRITGLEPLVKHLHAPSMEKLDVSINRVNALPMDLKEVFPQLTVLLASNNQIADLEPEMIKGLKIVDASSNDISRLNPKIGLLGGPGGLERLEVMGNRFRVPRYNVLERGTEATLRWLRGRVPVAEMAAWKGGDEDYDDVD</sequence>
<feature type="compositionally biased region" description="Low complexity" evidence="3">
    <location>
        <begin position="29"/>
        <end position="55"/>
    </location>
</feature>
<feature type="compositionally biased region" description="Low complexity" evidence="3">
    <location>
        <begin position="268"/>
        <end position="279"/>
    </location>
</feature>
<feature type="compositionally biased region" description="Polar residues" evidence="3">
    <location>
        <begin position="934"/>
        <end position="943"/>
    </location>
</feature>
<dbReference type="SMART" id="SM00369">
    <property type="entry name" value="LRR_TYP"/>
    <property type="match status" value="9"/>
</dbReference>
<dbReference type="Pfam" id="PF00560">
    <property type="entry name" value="LRR_1"/>
    <property type="match status" value="1"/>
</dbReference>
<dbReference type="PROSITE" id="PS51450">
    <property type="entry name" value="LRR"/>
    <property type="match status" value="1"/>
</dbReference>
<proteinExistence type="predicted"/>
<dbReference type="PANTHER" id="PTHR48051">
    <property type="match status" value="1"/>
</dbReference>
<organism evidence="4 5">
    <name type="scientific">Hapsidospora chrysogenum (strain ATCC 11550 / CBS 779.69 / DSM 880 / IAM 14645 / JCM 23072 / IMI 49137)</name>
    <name type="common">Acremonium chrysogenum</name>
    <dbReference type="NCBI Taxonomy" id="857340"/>
    <lineage>
        <taxon>Eukaryota</taxon>
        <taxon>Fungi</taxon>
        <taxon>Dikarya</taxon>
        <taxon>Ascomycota</taxon>
        <taxon>Pezizomycotina</taxon>
        <taxon>Sordariomycetes</taxon>
        <taxon>Hypocreomycetidae</taxon>
        <taxon>Hypocreales</taxon>
        <taxon>Bionectriaceae</taxon>
        <taxon>Hapsidospora</taxon>
    </lineage>
</organism>
<dbReference type="GO" id="GO:0005737">
    <property type="term" value="C:cytoplasm"/>
    <property type="evidence" value="ECO:0007669"/>
    <property type="project" value="TreeGrafter"/>
</dbReference>
<keyword evidence="1" id="KW-0433">Leucine-rich repeat</keyword>
<feature type="compositionally biased region" description="Low complexity" evidence="3">
    <location>
        <begin position="95"/>
        <end position="104"/>
    </location>
</feature>
<feature type="compositionally biased region" description="Low complexity" evidence="3">
    <location>
        <begin position="918"/>
        <end position="933"/>
    </location>
</feature>
<feature type="compositionally biased region" description="Low complexity" evidence="3">
    <location>
        <begin position="227"/>
        <end position="257"/>
    </location>
</feature>
<dbReference type="OrthoDB" id="676979at2759"/>